<name>A0A9X4NT50_9BURK</name>
<proteinExistence type="predicted"/>
<protein>
    <submittedName>
        <fullName evidence="2">Prepilin-type N-terminal cleavage/methylation domain-containing protein</fullName>
    </submittedName>
</protein>
<dbReference type="InterPro" id="IPR031982">
    <property type="entry name" value="PilE-like"/>
</dbReference>
<sequence>MKNKLKMQGFTLIEVMIVVAVIAILAAVAYPSYQQSIAKTRRSAAQGCLVEMAQFMERFYTTNMRYDQTAAATPVAVALPSPACRADMTSFYTFSFPSGQPTQSTYTLQAVPQGAQSTVDAKCGTLTLTQAGTKGKTGTASVGECWQ</sequence>
<feature type="transmembrane region" description="Helical" evidence="1">
    <location>
        <begin position="12"/>
        <end position="33"/>
    </location>
</feature>
<dbReference type="PANTHER" id="PTHR30093:SF47">
    <property type="entry name" value="TYPE IV PILUS NON-CORE MINOR PILIN PILE"/>
    <property type="match status" value="1"/>
</dbReference>
<dbReference type="Pfam" id="PF07963">
    <property type="entry name" value="N_methyl"/>
    <property type="match status" value="1"/>
</dbReference>
<evidence type="ECO:0000256" key="1">
    <source>
        <dbReference type="SAM" id="Phobius"/>
    </source>
</evidence>
<dbReference type="Proteomes" id="UP001152876">
    <property type="component" value="Unassembled WGS sequence"/>
</dbReference>
<keyword evidence="3" id="KW-1185">Reference proteome</keyword>
<dbReference type="Pfam" id="PF16732">
    <property type="entry name" value="ComP_DUS"/>
    <property type="match status" value="1"/>
</dbReference>
<dbReference type="EMBL" id="AOGK01000015">
    <property type="protein sequence ID" value="MDG5976927.1"/>
    <property type="molecule type" value="Genomic_DNA"/>
</dbReference>
<organism evidence="2 3">
    <name type="scientific">Hydrogenophaga taeniospiralis CCUG 15921</name>
    <dbReference type="NCBI Taxonomy" id="1281780"/>
    <lineage>
        <taxon>Bacteria</taxon>
        <taxon>Pseudomonadati</taxon>
        <taxon>Pseudomonadota</taxon>
        <taxon>Betaproteobacteria</taxon>
        <taxon>Burkholderiales</taxon>
        <taxon>Comamonadaceae</taxon>
        <taxon>Hydrogenophaga</taxon>
    </lineage>
</organism>
<dbReference type="NCBIfam" id="TIGR02532">
    <property type="entry name" value="IV_pilin_GFxxxE"/>
    <property type="match status" value="1"/>
</dbReference>
<dbReference type="PANTHER" id="PTHR30093">
    <property type="entry name" value="GENERAL SECRETION PATHWAY PROTEIN G"/>
    <property type="match status" value="1"/>
</dbReference>
<dbReference type="InterPro" id="IPR045584">
    <property type="entry name" value="Pilin-like"/>
</dbReference>
<reference evidence="2" key="1">
    <citation type="submission" date="2013-01" db="EMBL/GenBank/DDBJ databases">
        <title>Genome draft of Hydrogenophaga taeniospiralis 2K1.</title>
        <authorList>
            <person name="Gomila M."/>
            <person name="Lalucat J."/>
        </authorList>
    </citation>
    <scope>NUCLEOTIDE SEQUENCE</scope>
    <source>
        <strain evidence="2">CCUG 15921</strain>
    </source>
</reference>
<comment type="caution">
    <text evidence="2">The sequence shown here is derived from an EMBL/GenBank/DDBJ whole genome shotgun (WGS) entry which is preliminary data.</text>
</comment>
<dbReference type="SUPFAM" id="SSF54523">
    <property type="entry name" value="Pili subunits"/>
    <property type="match status" value="1"/>
</dbReference>
<dbReference type="InterPro" id="IPR012902">
    <property type="entry name" value="N_methyl_site"/>
</dbReference>
<keyword evidence="1" id="KW-0472">Membrane</keyword>
<dbReference type="AlphaFoldDB" id="A0A9X4NT50"/>
<dbReference type="Gene3D" id="3.30.700.10">
    <property type="entry name" value="Glycoprotein, Type 4 Pilin"/>
    <property type="match status" value="1"/>
</dbReference>
<evidence type="ECO:0000313" key="2">
    <source>
        <dbReference type="EMBL" id="MDG5976927.1"/>
    </source>
</evidence>
<dbReference type="GO" id="GO:0043683">
    <property type="term" value="P:type IV pilus assembly"/>
    <property type="evidence" value="ECO:0007669"/>
    <property type="project" value="InterPro"/>
</dbReference>
<accession>A0A9X4NT50</accession>
<dbReference type="OrthoDB" id="8592370at2"/>
<evidence type="ECO:0000313" key="3">
    <source>
        <dbReference type="Proteomes" id="UP001152876"/>
    </source>
</evidence>
<keyword evidence="1" id="KW-1133">Transmembrane helix</keyword>
<keyword evidence="1" id="KW-0812">Transmembrane</keyword>
<gene>
    <name evidence="2" type="ORF">H010_16794</name>
</gene>
<dbReference type="PROSITE" id="PS00409">
    <property type="entry name" value="PROKAR_NTER_METHYL"/>
    <property type="match status" value="1"/>
</dbReference>